<dbReference type="EMBL" id="JAUIZM010000009">
    <property type="protein sequence ID" value="KAK1366866.1"/>
    <property type="molecule type" value="Genomic_DNA"/>
</dbReference>
<comment type="caution">
    <text evidence="2">The sequence shown here is derived from an EMBL/GenBank/DDBJ whole genome shotgun (WGS) entry which is preliminary data.</text>
</comment>
<sequence length="142" mass="16150">MFLPSQARRSCGGAPKRKRKQDNATPASRKKRKWHNKDLSILLPENKLLEVMKLMGAPFKGLIQRPDLRLEANNMIANRGGAACFRRRHNADGEMEYDLVKVEKKSGMQYPYRTPPPGWTLGDCLSQDPLCQGIQLAQDRKC</sequence>
<evidence type="ECO:0000256" key="1">
    <source>
        <dbReference type="SAM" id="MobiDB-lite"/>
    </source>
</evidence>
<dbReference type="GO" id="GO:0007131">
    <property type="term" value="P:reciprocal meiotic recombination"/>
    <property type="evidence" value="ECO:0007669"/>
    <property type="project" value="InterPro"/>
</dbReference>
<reference evidence="2" key="1">
    <citation type="submission" date="2023-02" db="EMBL/GenBank/DDBJ databases">
        <title>Genome of toxic invasive species Heracleum sosnowskyi carries increased number of genes despite the absence of recent whole-genome duplications.</title>
        <authorList>
            <person name="Schelkunov M."/>
            <person name="Shtratnikova V."/>
            <person name="Makarenko M."/>
            <person name="Klepikova A."/>
            <person name="Omelchenko D."/>
            <person name="Novikova G."/>
            <person name="Obukhova E."/>
            <person name="Bogdanov V."/>
            <person name="Penin A."/>
            <person name="Logacheva M."/>
        </authorList>
    </citation>
    <scope>NUCLEOTIDE SEQUENCE</scope>
    <source>
        <strain evidence="2">Hsosn_3</strain>
        <tissue evidence="2">Leaf</tissue>
    </source>
</reference>
<protein>
    <submittedName>
        <fullName evidence="2">Uncharacterized protein</fullName>
    </submittedName>
</protein>
<dbReference type="AlphaFoldDB" id="A0AAD8HHV3"/>
<gene>
    <name evidence="2" type="ORF">POM88_042427</name>
</gene>
<organism evidence="2 3">
    <name type="scientific">Heracleum sosnowskyi</name>
    <dbReference type="NCBI Taxonomy" id="360622"/>
    <lineage>
        <taxon>Eukaryota</taxon>
        <taxon>Viridiplantae</taxon>
        <taxon>Streptophyta</taxon>
        <taxon>Embryophyta</taxon>
        <taxon>Tracheophyta</taxon>
        <taxon>Spermatophyta</taxon>
        <taxon>Magnoliopsida</taxon>
        <taxon>eudicotyledons</taxon>
        <taxon>Gunneridae</taxon>
        <taxon>Pentapetalae</taxon>
        <taxon>asterids</taxon>
        <taxon>campanulids</taxon>
        <taxon>Apiales</taxon>
        <taxon>Apiaceae</taxon>
        <taxon>Apioideae</taxon>
        <taxon>apioid superclade</taxon>
        <taxon>Tordylieae</taxon>
        <taxon>Tordyliinae</taxon>
        <taxon>Heracleum</taxon>
    </lineage>
</organism>
<name>A0AAD8HHV3_9APIA</name>
<dbReference type="InterPro" id="IPR044221">
    <property type="entry name" value="DYAD/AMEIOTIC1"/>
</dbReference>
<dbReference type="PANTHER" id="PTHR46740:SF2">
    <property type="entry name" value="PROTEIN DYAD"/>
    <property type="match status" value="1"/>
</dbReference>
<evidence type="ECO:0000313" key="3">
    <source>
        <dbReference type="Proteomes" id="UP001237642"/>
    </source>
</evidence>
<dbReference type="Proteomes" id="UP001237642">
    <property type="component" value="Unassembled WGS sequence"/>
</dbReference>
<accession>A0AAD8HHV3</accession>
<keyword evidence="3" id="KW-1185">Reference proteome</keyword>
<dbReference type="GO" id="GO:0051177">
    <property type="term" value="P:meiotic sister chromatid cohesion"/>
    <property type="evidence" value="ECO:0007669"/>
    <property type="project" value="InterPro"/>
</dbReference>
<feature type="region of interest" description="Disordered" evidence="1">
    <location>
        <begin position="1"/>
        <end position="36"/>
    </location>
</feature>
<proteinExistence type="predicted"/>
<evidence type="ECO:0000313" key="2">
    <source>
        <dbReference type="EMBL" id="KAK1366866.1"/>
    </source>
</evidence>
<dbReference type="PANTHER" id="PTHR46740">
    <property type="entry name" value="PROTEIN DYAD"/>
    <property type="match status" value="1"/>
</dbReference>
<reference evidence="2" key="2">
    <citation type="submission" date="2023-05" db="EMBL/GenBank/DDBJ databases">
        <authorList>
            <person name="Schelkunov M.I."/>
        </authorList>
    </citation>
    <scope>NUCLEOTIDE SEQUENCE</scope>
    <source>
        <strain evidence="2">Hsosn_3</strain>
        <tissue evidence="2">Leaf</tissue>
    </source>
</reference>